<keyword evidence="2" id="KW-1185">Reference proteome</keyword>
<evidence type="ECO:0000256" key="1">
    <source>
        <dbReference type="RuleBase" id="RU000363"/>
    </source>
</evidence>
<dbReference type="CDD" id="cd05325">
    <property type="entry name" value="carb_red_sniffer_like_SDR_c"/>
    <property type="match status" value="1"/>
</dbReference>
<dbReference type="AlphaFoldDB" id="A0A6P8ASL8"/>
<dbReference type="InterPro" id="IPR052184">
    <property type="entry name" value="SDR_enzymes"/>
</dbReference>
<dbReference type="Pfam" id="PF00106">
    <property type="entry name" value="adh_short"/>
    <property type="match status" value="1"/>
</dbReference>
<evidence type="ECO:0000313" key="3">
    <source>
        <dbReference type="RefSeq" id="XP_030977902.1"/>
    </source>
</evidence>
<dbReference type="KEGG" id="pgri:PgNI_09134"/>
<proteinExistence type="inferred from homology"/>
<dbReference type="InterPro" id="IPR036291">
    <property type="entry name" value="NAD(P)-bd_dom_sf"/>
</dbReference>
<dbReference type="RefSeq" id="XP_030977902.1">
    <property type="nucleotide sequence ID" value="XM_031129123.1"/>
</dbReference>
<dbReference type="PANTHER" id="PTHR45458:SF1">
    <property type="entry name" value="SHORT CHAIN DEHYDROGENASE"/>
    <property type="match status" value="1"/>
</dbReference>
<sequence>MPVYCITGSNRGIGLELVRQIAAQPDTTILALTRTLSNNLSDLEAIKSSSGAKVHILECDIGNPDSITNLASSVTKTLGSGAKIDVLINNSGVQLSNTETSLSFDPADMSETFRINTIGPALVVSRLHAASALSTSARVVNISSGLGSISATLSGGDDNRYMFSYSVSKAALNMLTAHQAGSLRAVGGLADAVVVSLDPGWVQTRMGGGGADLTPEVSVQGILKTIAGLKKEDNGAFFEYNGNRRQW</sequence>
<dbReference type="Gene3D" id="3.40.50.720">
    <property type="entry name" value="NAD(P)-binding Rossmann-like Domain"/>
    <property type="match status" value="1"/>
</dbReference>
<dbReference type="PRINTS" id="PR00081">
    <property type="entry name" value="GDHRDH"/>
</dbReference>
<accession>A0A6P8ASL8</accession>
<reference evidence="3" key="2">
    <citation type="submission" date="2019-10" db="EMBL/GenBank/DDBJ databases">
        <authorList>
            <consortium name="NCBI Genome Project"/>
        </authorList>
    </citation>
    <scope>NUCLEOTIDE SEQUENCE</scope>
    <source>
        <strain evidence="3">NI907</strain>
    </source>
</reference>
<dbReference type="GeneID" id="41964031"/>
<comment type="similarity">
    <text evidence="1">Belongs to the short-chain dehydrogenases/reductases (SDR) family.</text>
</comment>
<dbReference type="Proteomes" id="UP000515153">
    <property type="component" value="Unplaced"/>
</dbReference>
<organism evidence="2 3">
    <name type="scientific">Pyricularia grisea</name>
    <name type="common">Crabgrass-specific blast fungus</name>
    <name type="synonym">Magnaporthe grisea</name>
    <dbReference type="NCBI Taxonomy" id="148305"/>
    <lineage>
        <taxon>Eukaryota</taxon>
        <taxon>Fungi</taxon>
        <taxon>Dikarya</taxon>
        <taxon>Ascomycota</taxon>
        <taxon>Pezizomycotina</taxon>
        <taxon>Sordariomycetes</taxon>
        <taxon>Sordariomycetidae</taxon>
        <taxon>Magnaporthales</taxon>
        <taxon>Pyriculariaceae</taxon>
        <taxon>Pyricularia</taxon>
    </lineage>
</organism>
<dbReference type="InterPro" id="IPR002347">
    <property type="entry name" value="SDR_fam"/>
</dbReference>
<dbReference type="GO" id="GO:0016616">
    <property type="term" value="F:oxidoreductase activity, acting on the CH-OH group of donors, NAD or NADP as acceptor"/>
    <property type="evidence" value="ECO:0007669"/>
    <property type="project" value="TreeGrafter"/>
</dbReference>
<dbReference type="PRINTS" id="PR00080">
    <property type="entry name" value="SDRFAMILY"/>
</dbReference>
<reference evidence="3" key="1">
    <citation type="journal article" date="2019" name="Mol. Biol. Evol.">
        <title>Blast fungal genomes show frequent chromosomal changes, gene gains and losses, and effector gene turnover.</title>
        <authorList>
            <person name="Gomez Luciano L.B."/>
            <person name="Jason Tsai I."/>
            <person name="Chuma I."/>
            <person name="Tosa Y."/>
            <person name="Chen Y.H."/>
            <person name="Li J.Y."/>
            <person name="Li M.Y."/>
            <person name="Jade Lu M.Y."/>
            <person name="Nakayashiki H."/>
            <person name="Li W.H."/>
        </authorList>
    </citation>
    <scope>NUCLEOTIDE SEQUENCE</scope>
    <source>
        <strain evidence="3">NI907</strain>
    </source>
</reference>
<name>A0A6P8ASL8_PYRGI</name>
<gene>
    <name evidence="3" type="ORF">PgNI_09134</name>
</gene>
<protein>
    <recommendedName>
        <fullName evidence="4">C-signal protein</fullName>
    </recommendedName>
</protein>
<evidence type="ECO:0000313" key="2">
    <source>
        <dbReference type="Proteomes" id="UP000515153"/>
    </source>
</evidence>
<reference evidence="3" key="3">
    <citation type="submission" date="2025-08" db="UniProtKB">
        <authorList>
            <consortium name="RefSeq"/>
        </authorList>
    </citation>
    <scope>IDENTIFICATION</scope>
    <source>
        <strain evidence="3">NI907</strain>
    </source>
</reference>
<dbReference type="PANTHER" id="PTHR45458">
    <property type="entry name" value="SHORT-CHAIN DEHYDROGENASE/REDUCTASE SDR"/>
    <property type="match status" value="1"/>
</dbReference>
<dbReference type="SUPFAM" id="SSF51735">
    <property type="entry name" value="NAD(P)-binding Rossmann-fold domains"/>
    <property type="match status" value="1"/>
</dbReference>
<evidence type="ECO:0008006" key="4">
    <source>
        <dbReference type="Google" id="ProtNLM"/>
    </source>
</evidence>